<sequence length="250" mass="28039">MFFLLSKLLLYAILPVGIWLLVRLARNPRWRRWLLPLAIVGGVVGTNNALSNEALLAWELPAAPLRTLAHHDAAVLLTGITEVHKSPHDRVYLGQGADRFTNTLWLYRAGRIDRIIISGGSGAVGEVAHTEARDLYTLLRLAGVPRAHILLEERSRNTRENAQFTKELLARHPELKSLVLITSAFHQRRALGCFRRVGLTTTPWPADFRSTDRLPDPAYWLVPSGGAVGRWLLLAHEITGYVAYRIMGYC</sequence>
<dbReference type="GO" id="GO:0000270">
    <property type="term" value="P:peptidoglycan metabolic process"/>
    <property type="evidence" value="ECO:0007669"/>
    <property type="project" value="TreeGrafter"/>
</dbReference>
<keyword evidence="3" id="KW-1185">Reference proteome</keyword>
<dbReference type="InterPro" id="IPR003848">
    <property type="entry name" value="DUF218"/>
</dbReference>
<comment type="caution">
    <text evidence="2">The sequence shown here is derived from an EMBL/GenBank/DDBJ whole genome shotgun (WGS) entry which is preliminary data.</text>
</comment>
<dbReference type="InterPro" id="IPR051599">
    <property type="entry name" value="Cell_Envelope_Assoc"/>
</dbReference>
<dbReference type="OrthoDB" id="9782395at2"/>
<dbReference type="CDD" id="cd06259">
    <property type="entry name" value="YdcF-like"/>
    <property type="match status" value="1"/>
</dbReference>
<name>A0A4Q5L9M7_9BACT</name>
<protein>
    <submittedName>
        <fullName evidence="2">YdcF family protein</fullName>
    </submittedName>
</protein>
<dbReference type="InterPro" id="IPR014729">
    <property type="entry name" value="Rossmann-like_a/b/a_fold"/>
</dbReference>
<dbReference type="AlphaFoldDB" id="A0A4Q5L9M7"/>
<evidence type="ECO:0000259" key="1">
    <source>
        <dbReference type="Pfam" id="PF02698"/>
    </source>
</evidence>
<reference evidence="2 3" key="1">
    <citation type="submission" date="2019-02" db="EMBL/GenBank/DDBJ databases">
        <title>Bacterial novel species isolated from soil.</title>
        <authorList>
            <person name="Jung H.-Y."/>
        </authorList>
    </citation>
    <scope>NUCLEOTIDE SEQUENCE [LARGE SCALE GENOMIC DNA]</scope>
    <source>
        <strain evidence="2 3">1-3-3-3</strain>
    </source>
</reference>
<gene>
    <name evidence="2" type="ORF">EWM57_14935</name>
</gene>
<evidence type="ECO:0000313" key="3">
    <source>
        <dbReference type="Proteomes" id="UP000294155"/>
    </source>
</evidence>
<accession>A0A4Q5L9M7</accession>
<proteinExistence type="predicted"/>
<organism evidence="2 3">
    <name type="scientific">Hymenobacter persicinus</name>
    <dbReference type="NCBI Taxonomy" id="2025506"/>
    <lineage>
        <taxon>Bacteria</taxon>
        <taxon>Pseudomonadati</taxon>
        <taxon>Bacteroidota</taxon>
        <taxon>Cytophagia</taxon>
        <taxon>Cytophagales</taxon>
        <taxon>Hymenobacteraceae</taxon>
        <taxon>Hymenobacter</taxon>
    </lineage>
</organism>
<feature type="domain" description="DUF218" evidence="1">
    <location>
        <begin position="93"/>
        <end position="239"/>
    </location>
</feature>
<dbReference type="GO" id="GO:0043164">
    <property type="term" value="P:Gram-negative-bacterium-type cell wall biogenesis"/>
    <property type="evidence" value="ECO:0007669"/>
    <property type="project" value="TreeGrafter"/>
</dbReference>
<dbReference type="Pfam" id="PF02698">
    <property type="entry name" value="DUF218"/>
    <property type="match status" value="1"/>
</dbReference>
<dbReference type="Gene3D" id="3.40.50.620">
    <property type="entry name" value="HUPs"/>
    <property type="match status" value="1"/>
</dbReference>
<dbReference type="EMBL" id="SEWE01000033">
    <property type="protein sequence ID" value="RYU78253.1"/>
    <property type="molecule type" value="Genomic_DNA"/>
</dbReference>
<dbReference type="PANTHER" id="PTHR30336:SF4">
    <property type="entry name" value="ENVELOPE BIOGENESIS FACTOR ELYC"/>
    <property type="match status" value="1"/>
</dbReference>
<evidence type="ECO:0000313" key="2">
    <source>
        <dbReference type="EMBL" id="RYU78253.1"/>
    </source>
</evidence>
<dbReference type="PANTHER" id="PTHR30336">
    <property type="entry name" value="INNER MEMBRANE PROTEIN, PROBABLE PERMEASE"/>
    <property type="match status" value="1"/>
</dbReference>
<dbReference type="RefSeq" id="WP_129921961.1">
    <property type="nucleotide sequence ID" value="NZ_SEWE01000033.1"/>
</dbReference>
<dbReference type="Proteomes" id="UP000294155">
    <property type="component" value="Unassembled WGS sequence"/>
</dbReference>
<dbReference type="GO" id="GO:0005886">
    <property type="term" value="C:plasma membrane"/>
    <property type="evidence" value="ECO:0007669"/>
    <property type="project" value="TreeGrafter"/>
</dbReference>